<sequence length="206" mass="23071">MNNDIPFARNAPLHYMITVFVLCLGLSGLSPTNRQQWLAESIAIAALALCIAFGYRWYRFSNLSYLLMLLFIVLHLYAAHFTYEGTPFDHWLKHAFHTKRSYYDRVVHFFFGLSFAFPFRELLKNKGKIAGSWTFTLALLAILGCSAIFEIIEMLAASVAGKGGEAKFIGAQGDVFDSQKDMGLAGLGGLLTVGMLAWVDWRKGKI</sequence>
<proteinExistence type="predicted"/>
<gene>
    <name evidence="2" type="ORF">GZH47_04270</name>
</gene>
<feature type="transmembrane region" description="Helical" evidence="1">
    <location>
        <begin position="131"/>
        <end position="152"/>
    </location>
</feature>
<dbReference type="Proteomes" id="UP000479114">
    <property type="component" value="Chromosome"/>
</dbReference>
<dbReference type="InterPro" id="IPR058534">
    <property type="entry name" value="YjdF"/>
</dbReference>
<protein>
    <submittedName>
        <fullName evidence="2">DUF2238 domain-containing protein</fullName>
    </submittedName>
</protein>
<feature type="transmembrane region" description="Helical" evidence="1">
    <location>
        <begin position="65"/>
        <end position="82"/>
    </location>
</feature>
<evidence type="ECO:0000313" key="2">
    <source>
        <dbReference type="EMBL" id="QHW30131.1"/>
    </source>
</evidence>
<keyword evidence="1" id="KW-0472">Membrane</keyword>
<reference evidence="2 3" key="1">
    <citation type="submission" date="2020-02" db="EMBL/GenBank/DDBJ databases">
        <title>Paenibacillus sp. nov., isolated from rhizosphere soil of tomato.</title>
        <authorList>
            <person name="Weon H.-Y."/>
            <person name="Lee S.A."/>
        </authorList>
    </citation>
    <scope>NUCLEOTIDE SEQUENCE [LARGE SCALE GENOMIC DNA]</scope>
    <source>
        <strain evidence="2 3">14171R-81</strain>
    </source>
</reference>
<dbReference type="KEGG" id="prz:GZH47_04270"/>
<organism evidence="2 3">
    <name type="scientific">Paenibacillus rhizovicinus</name>
    <dbReference type="NCBI Taxonomy" id="2704463"/>
    <lineage>
        <taxon>Bacteria</taxon>
        <taxon>Bacillati</taxon>
        <taxon>Bacillota</taxon>
        <taxon>Bacilli</taxon>
        <taxon>Bacillales</taxon>
        <taxon>Paenibacillaceae</taxon>
        <taxon>Paenibacillus</taxon>
    </lineage>
</organism>
<dbReference type="AlphaFoldDB" id="A0A6C0NVJ0"/>
<dbReference type="PIRSF" id="PIRSF020606">
    <property type="entry name" value="UCP020606"/>
    <property type="match status" value="1"/>
</dbReference>
<name>A0A6C0NVJ0_9BACL</name>
<feature type="transmembrane region" description="Helical" evidence="1">
    <location>
        <begin position="37"/>
        <end position="58"/>
    </location>
</feature>
<dbReference type="InterPro" id="IPR014509">
    <property type="entry name" value="YjdF-like"/>
</dbReference>
<feature type="transmembrane region" description="Helical" evidence="1">
    <location>
        <begin position="12"/>
        <end position="31"/>
    </location>
</feature>
<feature type="transmembrane region" description="Helical" evidence="1">
    <location>
        <begin position="182"/>
        <end position="201"/>
    </location>
</feature>
<dbReference type="Pfam" id="PF09997">
    <property type="entry name" value="DUF2238"/>
    <property type="match status" value="1"/>
</dbReference>
<keyword evidence="3" id="KW-1185">Reference proteome</keyword>
<evidence type="ECO:0000313" key="3">
    <source>
        <dbReference type="Proteomes" id="UP000479114"/>
    </source>
</evidence>
<evidence type="ECO:0000256" key="1">
    <source>
        <dbReference type="SAM" id="Phobius"/>
    </source>
</evidence>
<accession>A0A6C0NVJ0</accession>
<feature type="transmembrane region" description="Helical" evidence="1">
    <location>
        <begin position="102"/>
        <end position="119"/>
    </location>
</feature>
<dbReference type="EMBL" id="CP048286">
    <property type="protein sequence ID" value="QHW30131.1"/>
    <property type="molecule type" value="Genomic_DNA"/>
</dbReference>
<keyword evidence="1" id="KW-0812">Transmembrane</keyword>
<dbReference type="RefSeq" id="WP_162638840.1">
    <property type="nucleotide sequence ID" value="NZ_CP048286.1"/>
</dbReference>
<keyword evidence="1" id="KW-1133">Transmembrane helix</keyword>